<protein>
    <recommendedName>
        <fullName evidence="4">PH domain-containing protein</fullName>
    </recommendedName>
</protein>
<keyword evidence="1" id="KW-0472">Membrane</keyword>
<feature type="transmembrane region" description="Helical" evidence="1">
    <location>
        <begin position="82"/>
        <end position="103"/>
    </location>
</feature>
<keyword evidence="1" id="KW-1133">Transmembrane helix</keyword>
<feature type="transmembrane region" description="Helical" evidence="1">
    <location>
        <begin position="169"/>
        <end position="186"/>
    </location>
</feature>
<feature type="transmembrane region" description="Helical" evidence="1">
    <location>
        <begin position="50"/>
        <end position="70"/>
    </location>
</feature>
<feature type="transmembrane region" description="Helical" evidence="1">
    <location>
        <begin position="115"/>
        <end position="134"/>
    </location>
</feature>
<feature type="transmembrane region" description="Helical" evidence="1">
    <location>
        <begin position="20"/>
        <end position="44"/>
    </location>
</feature>
<dbReference type="RefSeq" id="WP_247377664.1">
    <property type="nucleotide sequence ID" value="NZ_JALLGV010000004.1"/>
</dbReference>
<sequence>MHEQFRRPARQLPDRPDTFFAFVAGLYAAALLSPFVVIGLGAWVTGDAGGLYIGLLVAITVITGLSSWGVSRWHGLPERLGATPLAWGLALLPVLVLVGHFAFVAHMNAAGTDGAAVAGFLLALPGMLVGIGLVTMARNRYSAALVDEDAVECEWKAGWPEPQRQRMQYASIAGMLLLVGAMAVDALWNVDWLFTVAQFLFAPAIVLGNLGQQRTYRATPVGLERRYPASRYVYGWDDFESYAVTDETIVVRWRAWWRPAIRCARADLDDEDAVVDALAAHLQRA</sequence>
<keyword evidence="3" id="KW-1185">Reference proteome</keyword>
<organism evidence="2 3">
    <name type="scientific">Halorientalis brevis</name>
    <dbReference type="NCBI Taxonomy" id="1126241"/>
    <lineage>
        <taxon>Archaea</taxon>
        <taxon>Methanobacteriati</taxon>
        <taxon>Methanobacteriota</taxon>
        <taxon>Stenosarchaea group</taxon>
        <taxon>Halobacteria</taxon>
        <taxon>Halobacteriales</taxon>
        <taxon>Haloarculaceae</taxon>
        <taxon>Halorientalis</taxon>
    </lineage>
</organism>
<evidence type="ECO:0000313" key="3">
    <source>
        <dbReference type="Proteomes" id="UP001597119"/>
    </source>
</evidence>
<feature type="transmembrane region" description="Helical" evidence="1">
    <location>
        <begin position="192"/>
        <end position="210"/>
    </location>
</feature>
<name>A0ABD6C545_9EURY</name>
<evidence type="ECO:0000313" key="2">
    <source>
        <dbReference type="EMBL" id="MFD1585392.1"/>
    </source>
</evidence>
<reference evidence="2 3" key="1">
    <citation type="journal article" date="2019" name="Int. J. Syst. Evol. Microbiol.">
        <title>The Global Catalogue of Microorganisms (GCM) 10K type strain sequencing project: providing services to taxonomists for standard genome sequencing and annotation.</title>
        <authorList>
            <consortium name="The Broad Institute Genomics Platform"/>
            <consortium name="The Broad Institute Genome Sequencing Center for Infectious Disease"/>
            <person name="Wu L."/>
            <person name="Ma J."/>
        </authorList>
    </citation>
    <scope>NUCLEOTIDE SEQUENCE [LARGE SCALE GENOMIC DNA]</scope>
    <source>
        <strain evidence="2 3">CGMCC 1.12125</strain>
    </source>
</reference>
<gene>
    <name evidence="2" type="ORF">ACFR9U_00225</name>
</gene>
<dbReference type="EMBL" id="JBHUDJ010000001">
    <property type="protein sequence ID" value="MFD1585392.1"/>
    <property type="molecule type" value="Genomic_DNA"/>
</dbReference>
<evidence type="ECO:0000256" key="1">
    <source>
        <dbReference type="SAM" id="Phobius"/>
    </source>
</evidence>
<proteinExistence type="predicted"/>
<comment type="caution">
    <text evidence="2">The sequence shown here is derived from an EMBL/GenBank/DDBJ whole genome shotgun (WGS) entry which is preliminary data.</text>
</comment>
<keyword evidence="1" id="KW-0812">Transmembrane</keyword>
<dbReference type="AlphaFoldDB" id="A0ABD6C545"/>
<evidence type="ECO:0008006" key="4">
    <source>
        <dbReference type="Google" id="ProtNLM"/>
    </source>
</evidence>
<dbReference type="Proteomes" id="UP001597119">
    <property type="component" value="Unassembled WGS sequence"/>
</dbReference>
<accession>A0ABD6C545</accession>